<dbReference type="InterPro" id="IPR012334">
    <property type="entry name" value="Pectin_lyas_fold"/>
</dbReference>
<protein>
    <recommendedName>
        <fullName evidence="4">Right handed beta helix domain-containing protein</fullName>
    </recommendedName>
</protein>
<accession>A0A6C2URC0</accession>
<evidence type="ECO:0008006" key="4">
    <source>
        <dbReference type="Google" id="ProtNLM"/>
    </source>
</evidence>
<dbReference type="SMART" id="SM00710">
    <property type="entry name" value="PbH1"/>
    <property type="match status" value="7"/>
</dbReference>
<name>A0A6C2URC0_9BACT</name>
<dbReference type="RefSeq" id="WP_136064204.1">
    <property type="nucleotide sequence ID" value="NZ_CAAHFH010000002.1"/>
</dbReference>
<reference evidence="2 3" key="1">
    <citation type="submission" date="2019-04" db="EMBL/GenBank/DDBJ databases">
        <authorList>
            <person name="Van Vliet M D."/>
        </authorList>
    </citation>
    <scope>NUCLEOTIDE SEQUENCE [LARGE SCALE GENOMIC DNA]</scope>
    <source>
        <strain evidence="2 3">F21</strain>
    </source>
</reference>
<keyword evidence="1" id="KW-0732">Signal</keyword>
<evidence type="ECO:0000313" key="3">
    <source>
        <dbReference type="Proteomes" id="UP000346198"/>
    </source>
</evidence>
<evidence type="ECO:0000256" key="1">
    <source>
        <dbReference type="SAM" id="SignalP"/>
    </source>
</evidence>
<dbReference type="EMBL" id="CAAHFH010000002">
    <property type="protein sequence ID" value="VGO22669.1"/>
    <property type="molecule type" value="Genomic_DNA"/>
</dbReference>
<dbReference type="AlphaFoldDB" id="A0A6C2URC0"/>
<feature type="chain" id="PRO_5025338940" description="Right handed beta helix domain-containing protein" evidence="1">
    <location>
        <begin position="20"/>
        <end position="1008"/>
    </location>
</feature>
<proteinExistence type="predicted"/>
<organism evidence="2 3">
    <name type="scientific">Pontiella sulfatireligans</name>
    <dbReference type="NCBI Taxonomy" id="2750658"/>
    <lineage>
        <taxon>Bacteria</taxon>
        <taxon>Pseudomonadati</taxon>
        <taxon>Kiritimatiellota</taxon>
        <taxon>Kiritimatiellia</taxon>
        <taxon>Kiritimatiellales</taxon>
        <taxon>Pontiellaceae</taxon>
        <taxon>Pontiella</taxon>
    </lineage>
</organism>
<keyword evidence="3" id="KW-1185">Reference proteome</keyword>
<dbReference type="Gene3D" id="2.160.20.10">
    <property type="entry name" value="Single-stranded right-handed beta-helix, Pectin lyase-like"/>
    <property type="match status" value="1"/>
</dbReference>
<evidence type="ECO:0000313" key="2">
    <source>
        <dbReference type="EMBL" id="VGO22669.1"/>
    </source>
</evidence>
<sequence length="1008" mass="107513">MKPLSLIALFVGTVVASQAATIDWSSTALTGEGDVSISGTGLEALYFDGTSSALSTTINGVDFSRHARANESFTYFSSTAQYMISTDRWDAPTASLDVFEEMCSRHALGDDNSITLNNLMAGQDYEIQLFIAQNNADTVQYVALNQDGVIYGDTDTTRFRELNATGIAITGNFTADGTAPSFSINRIDDGDPNTTVGGFVLCGYQLRAVPPPSTYYVDAVNGNDFNNGLSPATAFRTLEKASTIHLKAGESLLLTSGQTFMGALKIKEVQGIKGRPITVGSTGKEKAVIDGAGWSAPLSVIDCSYVTVKNLELTADGGGAVTDRGYDKKLRSGVYVYSEDGDRSLRNLVFEDLDIHDVFYLDPGSVHDEDLLAYGVYAYLRASTMENMTFRRIKIERTNYLGIFATSTSRRLSGTVVEDCELVDIGGPGIKIKQATDTLIRRCRVLRGGSGSDSRMFNRGTCIYVGNTGGAIIEQNTVVGACGNVDSRGIHIDVNCDGVIVQHNLSVDNIGGFVHFYDNRLGNNCYRYNVSVNDGFRSSGVIGDIISIRGGTNINSYVYNNTFYVRGGYNGNMNINTETDGALIANNIFYTVDELTDGTKRDNIVANGLEDHGIVFDNNLYPEYSAWMDDPFSATNSMFGAPQFAHAGGTNIVDYIPMNPLCRNGMVITNLPGDTVGLPDGFEVSYDILGTPIDPQKPFLGAIRPPDYTGTFTDGGGSYTNETGLGFQMVRNDTVGLTDNTSDASIGRISFRDTGAGVPSLGLVSTNRLDLSGFSSFMLTWTVANSGASLNPSGNGWFFGFQDSVGNQIDGSSLWNQDPKALGLRITAGDGMDFVENAGSSTVTATPILTDGTLKASSYSSGFSVFLSINSDNTWNGSTEGLSTYIATNGTLVATLYEDLAGNVFPSTFYQSGSSATQTVNYAHMSLNSLGHAAASPAVVGFVAGKGGTLSIYGCNLSSTASYTLQGTDSLMSTNWVDIAATSGVNVVDWTDVVIPTNDVAFYRVISE</sequence>
<dbReference type="SUPFAM" id="SSF51126">
    <property type="entry name" value="Pectin lyase-like"/>
    <property type="match status" value="1"/>
</dbReference>
<gene>
    <name evidence="2" type="ORF">SCARR_04764</name>
</gene>
<dbReference type="Proteomes" id="UP000346198">
    <property type="component" value="Unassembled WGS sequence"/>
</dbReference>
<dbReference type="InterPro" id="IPR006626">
    <property type="entry name" value="PbH1"/>
</dbReference>
<feature type="signal peptide" evidence="1">
    <location>
        <begin position="1"/>
        <end position="19"/>
    </location>
</feature>
<dbReference type="InterPro" id="IPR011050">
    <property type="entry name" value="Pectin_lyase_fold/virulence"/>
</dbReference>